<dbReference type="WBParaSite" id="ES5_v2.g15723.t1">
    <property type="protein sequence ID" value="ES5_v2.g15723.t1"/>
    <property type="gene ID" value="ES5_v2.g15723"/>
</dbReference>
<dbReference type="Proteomes" id="UP000887579">
    <property type="component" value="Unplaced"/>
</dbReference>
<accession>A0AC34FED0</accession>
<organism evidence="1 2">
    <name type="scientific">Panagrolaimus sp. ES5</name>
    <dbReference type="NCBI Taxonomy" id="591445"/>
    <lineage>
        <taxon>Eukaryota</taxon>
        <taxon>Metazoa</taxon>
        <taxon>Ecdysozoa</taxon>
        <taxon>Nematoda</taxon>
        <taxon>Chromadorea</taxon>
        <taxon>Rhabditida</taxon>
        <taxon>Tylenchina</taxon>
        <taxon>Panagrolaimomorpha</taxon>
        <taxon>Panagrolaimoidea</taxon>
        <taxon>Panagrolaimidae</taxon>
        <taxon>Panagrolaimus</taxon>
    </lineage>
</organism>
<evidence type="ECO:0000313" key="1">
    <source>
        <dbReference type="Proteomes" id="UP000887579"/>
    </source>
</evidence>
<sequence>MSQHENTILISSWLRGRRIKQNWQKAKPTNIAEIFAHDDGAITCMDIKDGILASGSDNRSLACFSLKDGKLKFYKKKAHGGGIWSIGLNENATWIASGATDRTVRIWKVEDGTLLKIFVGHANIVRTLKVVGDRIISGSRDKTLRIWSMESARSLILEHEVDGIRHIETGNGMIFSGGYEGTIKVWNLETGEFIQALEGHIGRITKMQYDNLHNRLITGSLDCTIRIWDLQNFKEISCITSKSKVINLIFDKEKIYSAHSDSTIKFWNWKTAEQLHEISNHSKEITSMFLAPFNALVTHDEKGNVQLWNTKTAKHLCTLYENNDVVNSRILQLSGSSTQLIIGTNRCDSTLLIALDFDFPNP</sequence>
<name>A0AC34FED0_9BILA</name>
<proteinExistence type="predicted"/>
<reference evidence="2" key="1">
    <citation type="submission" date="2022-11" db="UniProtKB">
        <authorList>
            <consortium name="WormBaseParasite"/>
        </authorList>
    </citation>
    <scope>IDENTIFICATION</scope>
</reference>
<protein>
    <submittedName>
        <fullName evidence="2">Uncharacterized protein</fullName>
    </submittedName>
</protein>
<evidence type="ECO:0000313" key="2">
    <source>
        <dbReference type="WBParaSite" id="ES5_v2.g15723.t1"/>
    </source>
</evidence>